<keyword evidence="8" id="KW-1185">Reference proteome</keyword>
<comment type="caution">
    <text evidence="7">The sequence shown here is derived from an EMBL/GenBank/DDBJ whole genome shotgun (WGS) entry which is preliminary data.</text>
</comment>
<organism evidence="7 8">
    <name type="scientific">Scomber scombrus</name>
    <name type="common">Atlantic mackerel</name>
    <name type="synonym">Scomber vernalis</name>
    <dbReference type="NCBI Taxonomy" id="13677"/>
    <lineage>
        <taxon>Eukaryota</taxon>
        <taxon>Metazoa</taxon>
        <taxon>Chordata</taxon>
        <taxon>Craniata</taxon>
        <taxon>Vertebrata</taxon>
        <taxon>Euteleostomi</taxon>
        <taxon>Actinopterygii</taxon>
        <taxon>Neopterygii</taxon>
        <taxon>Teleostei</taxon>
        <taxon>Neoteleostei</taxon>
        <taxon>Acanthomorphata</taxon>
        <taxon>Pelagiaria</taxon>
        <taxon>Scombriformes</taxon>
        <taxon>Scombridae</taxon>
        <taxon>Scomber</taxon>
    </lineage>
</organism>
<protein>
    <submittedName>
        <fullName evidence="7">Histone H2A, sperm-like</fullName>
    </submittedName>
</protein>
<evidence type="ECO:0000313" key="8">
    <source>
        <dbReference type="Proteomes" id="UP001314229"/>
    </source>
</evidence>
<keyword evidence="2" id="KW-0158">Chromosome</keyword>
<dbReference type="GO" id="GO:0046982">
    <property type="term" value="F:protein heterodimerization activity"/>
    <property type="evidence" value="ECO:0007669"/>
    <property type="project" value="InterPro"/>
</dbReference>
<evidence type="ECO:0000313" key="7">
    <source>
        <dbReference type="EMBL" id="CAK6963413.1"/>
    </source>
</evidence>
<gene>
    <name evidence="7" type="ORF">FSCOSCO3_A017882</name>
</gene>
<dbReference type="Gene3D" id="1.10.20.10">
    <property type="entry name" value="Histone, subunit A"/>
    <property type="match status" value="1"/>
</dbReference>
<reference evidence="7 8" key="1">
    <citation type="submission" date="2024-01" db="EMBL/GenBank/DDBJ databases">
        <authorList>
            <person name="Alioto T."/>
            <person name="Alioto T."/>
            <person name="Gomez Garrido J."/>
        </authorList>
    </citation>
    <scope>NUCLEOTIDE SEQUENCE [LARGE SCALE GENOMIC DNA]</scope>
</reference>
<dbReference type="SUPFAM" id="SSF47113">
    <property type="entry name" value="Histone-fold"/>
    <property type="match status" value="1"/>
</dbReference>
<dbReference type="AlphaFoldDB" id="A0AAV1NVQ7"/>
<proteinExistence type="predicted"/>
<keyword evidence="5" id="KW-0544">Nucleosome core</keyword>
<keyword evidence="3" id="KW-0832">Ubl conjugation</keyword>
<dbReference type="EMBL" id="CAWUFR010000065">
    <property type="protein sequence ID" value="CAK6963413.1"/>
    <property type="molecule type" value="Genomic_DNA"/>
</dbReference>
<dbReference type="PANTHER" id="PTHR23430">
    <property type="entry name" value="HISTONE H2A"/>
    <property type="match status" value="1"/>
</dbReference>
<evidence type="ECO:0000259" key="6">
    <source>
        <dbReference type="Pfam" id="PF16211"/>
    </source>
</evidence>
<dbReference type="Proteomes" id="UP001314229">
    <property type="component" value="Unassembled WGS sequence"/>
</dbReference>
<dbReference type="SMART" id="SM00414">
    <property type="entry name" value="H2A"/>
    <property type="match status" value="1"/>
</dbReference>
<keyword evidence="4" id="KW-0238">DNA-binding</keyword>
<evidence type="ECO:0000256" key="5">
    <source>
        <dbReference type="ARBA" id="ARBA00023269"/>
    </source>
</evidence>
<comment type="subcellular location">
    <subcellularLocation>
        <location evidence="1">Chromosome</location>
    </subcellularLocation>
</comment>
<evidence type="ECO:0000256" key="3">
    <source>
        <dbReference type="ARBA" id="ARBA00022843"/>
    </source>
</evidence>
<dbReference type="InterPro" id="IPR032454">
    <property type="entry name" value="Histone_H2A_C"/>
</dbReference>
<name>A0AAV1NVQ7_SCOSC</name>
<dbReference type="GO" id="GO:0030527">
    <property type="term" value="F:structural constituent of chromatin"/>
    <property type="evidence" value="ECO:0007669"/>
    <property type="project" value="InterPro"/>
</dbReference>
<evidence type="ECO:0000256" key="1">
    <source>
        <dbReference type="ARBA" id="ARBA00004286"/>
    </source>
</evidence>
<evidence type="ECO:0000256" key="2">
    <source>
        <dbReference type="ARBA" id="ARBA00022454"/>
    </source>
</evidence>
<accession>A0AAV1NVQ7</accession>
<dbReference type="CDD" id="cd00074">
    <property type="entry name" value="HFD_H2A"/>
    <property type="match status" value="1"/>
</dbReference>
<dbReference type="GO" id="GO:0003677">
    <property type="term" value="F:DNA binding"/>
    <property type="evidence" value="ECO:0007669"/>
    <property type="project" value="UniProtKB-KW"/>
</dbReference>
<feature type="domain" description="Histone H2A C-terminal" evidence="6">
    <location>
        <begin position="82"/>
        <end position="113"/>
    </location>
</feature>
<dbReference type="GO" id="GO:0000786">
    <property type="term" value="C:nucleosome"/>
    <property type="evidence" value="ECO:0007669"/>
    <property type="project" value="UniProtKB-KW"/>
</dbReference>
<evidence type="ECO:0000256" key="4">
    <source>
        <dbReference type="ARBA" id="ARBA00023125"/>
    </source>
</evidence>
<dbReference type="InterPro" id="IPR009072">
    <property type="entry name" value="Histone-fold"/>
</dbReference>
<sequence length="139" mass="15682">MSGLVGRKLCQSQNPQFPGLPEKNLTFPVGRIHRLLRKGQYTLTVLEYLRAEMLVLSGNASHDNKKRCIAPVHILLALKNDEELNKLLAGVTISEGRVIPNIQASIFPKRTKALKDDSPAKDVEPQEFENIYFTIKQFL</sequence>
<dbReference type="Pfam" id="PF16211">
    <property type="entry name" value="Histone_H2A_C"/>
    <property type="match status" value="1"/>
</dbReference>
<dbReference type="InterPro" id="IPR002119">
    <property type="entry name" value="Histone_H2A"/>
</dbReference>